<dbReference type="InterPro" id="IPR027417">
    <property type="entry name" value="P-loop_NTPase"/>
</dbReference>
<protein>
    <submittedName>
        <fullName evidence="1">Uncharacterized protein</fullName>
    </submittedName>
</protein>
<gene>
    <name evidence="1" type="ORF">J4415_03690</name>
</gene>
<dbReference type="Gene3D" id="3.40.50.300">
    <property type="entry name" value="P-loop containing nucleotide triphosphate hydrolases"/>
    <property type="match status" value="1"/>
</dbReference>
<sequence length="61" mass="7161">MHELWTDKYFPKSLSEFVGNSEIVRALDSWANEWNSGKQGKRESPFSFMGKQVQGKQRLRI</sequence>
<dbReference type="EMBL" id="JAGVWD010000059">
    <property type="protein sequence ID" value="MBS3057701.1"/>
    <property type="molecule type" value="Genomic_DNA"/>
</dbReference>
<reference evidence="1" key="2">
    <citation type="submission" date="2021-05" db="EMBL/GenBank/DDBJ databases">
        <title>Protein family content uncovers lineage relationships and bacterial pathway maintenance mechanisms in DPANN archaea.</title>
        <authorList>
            <person name="Castelle C.J."/>
            <person name="Meheust R."/>
            <person name="Jaffe A.L."/>
            <person name="Seitz K."/>
            <person name="Gong X."/>
            <person name="Baker B.J."/>
            <person name="Banfield J.F."/>
        </authorList>
    </citation>
    <scope>NUCLEOTIDE SEQUENCE</scope>
    <source>
        <strain evidence="1">RIFCSPHIGHO2_01_FULL_AR10_44_11</strain>
    </source>
</reference>
<evidence type="ECO:0000313" key="1">
    <source>
        <dbReference type="EMBL" id="MBS3057701.1"/>
    </source>
</evidence>
<reference evidence="1" key="1">
    <citation type="submission" date="2021-03" db="EMBL/GenBank/DDBJ databases">
        <authorList>
            <person name="Jaffe A."/>
        </authorList>
    </citation>
    <scope>NUCLEOTIDE SEQUENCE</scope>
    <source>
        <strain evidence="1">RIFCSPHIGHO2_01_FULL_AR10_44_11</strain>
    </source>
</reference>
<evidence type="ECO:0000313" key="2">
    <source>
        <dbReference type="Proteomes" id="UP000677687"/>
    </source>
</evidence>
<dbReference type="AlphaFoldDB" id="A0A8T4KTJ3"/>
<accession>A0A8T4KTJ3</accession>
<comment type="caution">
    <text evidence="1">The sequence shown here is derived from an EMBL/GenBank/DDBJ whole genome shotgun (WGS) entry which is preliminary data.</text>
</comment>
<proteinExistence type="predicted"/>
<dbReference type="Proteomes" id="UP000677687">
    <property type="component" value="Unassembled WGS sequence"/>
</dbReference>
<name>A0A8T4KTJ3_9ARCH</name>
<organism evidence="1 2">
    <name type="scientific">Candidatus Iainarchaeum sp</name>
    <dbReference type="NCBI Taxonomy" id="3101447"/>
    <lineage>
        <taxon>Archaea</taxon>
        <taxon>Candidatus Iainarchaeota</taxon>
        <taxon>Candidatus Iainarchaeia</taxon>
        <taxon>Candidatus Iainarchaeales</taxon>
        <taxon>Candidatus Iainarchaeaceae</taxon>
        <taxon>Candidatus Iainarchaeum</taxon>
    </lineage>
</organism>